<dbReference type="Gene3D" id="1.40.20.10">
    <property type="entry name" value="CHAD domain"/>
    <property type="match status" value="1"/>
</dbReference>
<comment type="caution">
    <text evidence="2">The sequence shown here is derived from an EMBL/GenBank/DDBJ whole genome shotgun (WGS) entry which is preliminary data.</text>
</comment>
<feature type="domain" description="CHAD" evidence="1">
    <location>
        <begin position="1"/>
        <end position="136"/>
    </location>
</feature>
<gene>
    <name evidence="2" type="ORF">B5V01_28860</name>
</gene>
<dbReference type="PROSITE" id="PS51708">
    <property type="entry name" value="CHAD"/>
    <property type="match status" value="1"/>
</dbReference>
<name>A0A4Q1UQD5_9HYPH</name>
<dbReference type="PANTHER" id="PTHR39339">
    <property type="entry name" value="SLR1444 PROTEIN"/>
    <property type="match status" value="1"/>
</dbReference>
<dbReference type="EMBL" id="MZXX01000043">
    <property type="protein sequence ID" value="RXT37431.1"/>
    <property type="molecule type" value="Genomic_DNA"/>
</dbReference>
<accession>A0A4Q1UQD5</accession>
<proteinExistence type="predicted"/>
<organism evidence="2 3">
    <name type="scientific">Mesorhizobium erdmanii</name>
    <dbReference type="NCBI Taxonomy" id="1777866"/>
    <lineage>
        <taxon>Bacteria</taxon>
        <taxon>Pseudomonadati</taxon>
        <taxon>Pseudomonadota</taxon>
        <taxon>Alphaproteobacteria</taxon>
        <taxon>Hyphomicrobiales</taxon>
        <taxon>Phyllobacteriaceae</taxon>
        <taxon>Mesorhizobium</taxon>
    </lineage>
</organism>
<sequence length="136" mass="15350">MIDATEWISIRDWRTDQSDETLYEQSSRDFAFGVFDKFWKKVAKGGKNLIDADDATRHEVRIAAKKPRYAAEFFEPLYKSKAEAKCHRRFITAMKGLQDQLGSLNDLATAPDMLAALELLDVAGAKDLFCAQVQAS</sequence>
<dbReference type="PANTHER" id="PTHR39339:SF1">
    <property type="entry name" value="CHAD DOMAIN-CONTAINING PROTEIN"/>
    <property type="match status" value="1"/>
</dbReference>
<dbReference type="Pfam" id="PF05235">
    <property type="entry name" value="CHAD"/>
    <property type="match status" value="1"/>
</dbReference>
<dbReference type="RefSeq" id="WP_164987183.1">
    <property type="nucleotide sequence ID" value="NZ_MZXX01000043.1"/>
</dbReference>
<evidence type="ECO:0000259" key="1">
    <source>
        <dbReference type="PROSITE" id="PS51708"/>
    </source>
</evidence>
<dbReference type="InterPro" id="IPR007899">
    <property type="entry name" value="CHAD_dom"/>
</dbReference>
<dbReference type="AlphaFoldDB" id="A0A4Q1UQD5"/>
<evidence type="ECO:0000313" key="3">
    <source>
        <dbReference type="Proteomes" id="UP000290444"/>
    </source>
</evidence>
<evidence type="ECO:0000313" key="2">
    <source>
        <dbReference type="EMBL" id="RXT37431.1"/>
    </source>
</evidence>
<dbReference type="InterPro" id="IPR038186">
    <property type="entry name" value="CHAD_dom_sf"/>
</dbReference>
<protein>
    <recommendedName>
        <fullName evidence="1">CHAD domain-containing protein</fullName>
    </recommendedName>
</protein>
<reference evidence="2 3" key="1">
    <citation type="submission" date="2017-03" db="EMBL/GenBank/DDBJ databases">
        <authorList>
            <person name="Safronova V.I."/>
            <person name="Sazanova A.L."/>
            <person name="Chirak E.R."/>
        </authorList>
    </citation>
    <scope>NUCLEOTIDE SEQUENCE [LARGE SCALE GENOMIC DNA]</scope>
    <source>
        <strain evidence="2 3">Opo-242</strain>
    </source>
</reference>
<dbReference type="Proteomes" id="UP000290444">
    <property type="component" value="Unassembled WGS sequence"/>
</dbReference>